<evidence type="ECO:0000313" key="2">
    <source>
        <dbReference type="EMBL" id="KAK8048239.1"/>
    </source>
</evidence>
<organism evidence="2 3">
    <name type="scientific">Apiospora phragmitis</name>
    <dbReference type="NCBI Taxonomy" id="2905665"/>
    <lineage>
        <taxon>Eukaryota</taxon>
        <taxon>Fungi</taxon>
        <taxon>Dikarya</taxon>
        <taxon>Ascomycota</taxon>
        <taxon>Pezizomycotina</taxon>
        <taxon>Sordariomycetes</taxon>
        <taxon>Xylariomycetidae</taxon>
        <taxon>Amphisphaeriales</taxon>
        <taxon>Apiosporaceae</taxon>
        <taxon>Apiospora</taxon>
    </lineage>
</organism>
<proteinExistence type="predicted"/>
<sequence length="151" mass="17032">MNEPDDDLANAYQAFLGIQRQLRSRQRRQMKRDDSASTKGSREEAVNSYKAALARLGKFGEWLNVEVRFDAPPTAQALRAVIALYGEHVMDGTLLMGHDGAQDDFKEEEKRLLEPFLDEVRELVPEPGHDIAGDDVDLDLLDYVIIDSLLC</sequence>
<dbReference type="Proteomes" id="UP001480595">
    <property type="component" value="Unassembled WGS sequence"/>
</dbReference>
<gene>
    <name evidence="2" type="ORF">PG994_009969</name>
</gene>
<dbReference type="EMBL" id="JAQQWL010000011">
    <property type="protein sequence ID" value="KAK8048239.1"/>
    <property type="molecule type" value="Genomic_DNA"/>
</dbReference>
<dbReference type="GeneID" id="92094441"/>
<feature type="region of interest" description="Disordered" evidence="1">
    <location>
        <begin position="22"/>
        <end position="44"/>
    </location>
</feature>
<comment type="caution">
    <text evidence="2">The sequence shown here is derived from an EMBL/GenBank/DDBJ whole genome shotgun (WGS) entry which is preliminary data.</text>
</comment>
<evidence type="ECO:0000256" key="1">
    <source>
        <dbReference type="SAM" id="MobiDB-lite"/>
    </source>
</evidence>
<feature type="compositionally biased region" description="Basic and acidic residues" evidence="1">
    <location>
        <begin position="31"/>
        <end position="44"/>
    </location>
</feature>
<name>A0ABR1TNK1_9PEZI</name>
<accession>A0ABR1TNK1</accession>
<dbReference type="RefSeq" id="XP_066710488.1">
    <property type="nucleotide sequence ID" value="XM_066861378.1"/>
</dbReference>
<protein>
    <submittedName>
        <fullName evidence="2">Uncharacterized protein</fullName>
    </submittedName>
</protein>
<reference evidence="2 3" key="1">
    <citation type="submission" date="2023-01" db="EMBL/GenBank/DDBJ databases">
        <title>Analysis of 21 Apiospora genomes using comparative genomics revels a genus with tremendous synthesis potential of carbohydrate active enzymes and secondary metabolites.</title>
        <authorList>
            <person name="Sorensen T."/>
        </authorList>
    </citation>
    <scope>NUCLEOTIDE SEQUENCE [LARGE SCALE GENOMIC DNA]</scope>
    <source>
        <strain evidence="2 3">CBS 135458</strain>
    </source>
</reference>
<keyword evidence="3" id="KW-1185">Reference proteome</keyword>
<evidence type="ECO:0000313" key="3">
    <source>
        <dbReference type="Proteomes" id="UP001480595"/>
    </source>
</evidence>